<evidence type="ECO:0000313" key="3">
    <source>
        <dbReference type="EMBL" id="SFM34928.1"/>
    </source>
</evidence>
<dbReference type="Gene3D" id="2.80.10.50">
    <property type="match status" value="3"/>
</dbReference>
<gene>
    <name evidence="3" type="ORF">SAMN04487963_2174</name>
</gene>
<dbReference type="Pfam" id="PF00652">
    <property type="entry name" value="Ricin_B_lectin"/>
    <property type="match status" value="2"/>
</dbReference>
<evidence type="ECO:0000259" key="2">
    <source>
        <dbReference type="SMART" id="SM00458"/>
    </source>
</evidence>
<proteinExistence type="predicted"/>
<dbReference type="STRING" id="488535.SAMN04487963_2174"/>
<evidence type="ECO:0000313" key="4">
    <source>
        <dbReference type="Proteomes" id="UP000198519"/>
    </source>
</evidence>
<dbReference type="CDD" id="cd23499">
    <property type="entry name" value="beta-trefoil_Ricin_SCDase_rpt1"/>
    <property type="match status" value="1"/>
</dbReference>
<dbReference type="EMBL" id="FOUE01000003">
    <property type="protein sequence ID" value="SFM34928.1"/>
    <property type="molecule type" value="Genomic_DNA"/>
</dbReference>
<dbReference type="CDD" id="cd23500">
    <property type="entry name" value="beta-trefoil_Ricin_SCDase_rpt2"/>
    <property type="match status" value="1"/>
</dbReference>
<dbReference type="InterPro" id="IPR000772">
    <property type="entry name" value="Ricin_B_lectin"/>
</dbReference>
<reference evidence="4" key="1">
    <citation type="submission" date="2016-10" db="EMBL/GenBank/DDBJ databases">
        <authorList>
            <person name="Varghese N."/>
            <person name="Submissions S."/>
        </authorList>
    </citation>
    <scope>NUCLEOTIDE SEQUENCE [LARGE SCALE GENOMIC DNA]</scope>
    <source>
        <strain evidence="4">CGMCC 1.7061</strain>
    </source>
</reference>
<sequence>MKPSVIAAFATALAASFVCHAQAADENEAVYSLAQGCYAIQSPHNNQYMRRYQTSGTINDGWSFDFRASSPESAARFYLKPSVMGSYLLRDTGGRYLDTRFPADITAGTVTGKHADWKVDARQVGNEYLYRFTSHSLDRWLRHNWNSQGIYFIDLFNPFFLNSEEWFRLVPQTGCTPVPEVDVNVTGDFNALKGIADLPVRGSIDPHTHITSYEFMGGTMMAGEPFNRYGVTKALADSSDIHGSWGSLDVIGNLMGFNDLNFRYDTRGWPDFPFWPNHQSLSHMGYYYRWMERAYKGGQRMMVTHLVENEVLCNIQSTLLPQSWRPTNSCNTMDSVDLQILRLHELQDYIDAQEGGPGKGFFRLVRSPEEARSVIADGKMAVLMGIEVSELFNCGIKDAACSQAYVEQQLQKYHDLGVRAIYPIHRFDNQFGGARIESGLINVGNNMSTGRYFSTEACDDDTQGQMMSNDLGLFGLEVLLGVSGSTNYDETVDQCNTRSLTELGVYLVNRMMDLGMIVELDHMSQATHNAVLDIAEARGYSGLITGHSHMHAGTNDNVHPDKVRLAQLGGILAPYNWDAYSISGSISRYLDVVEQTPYLNGVPFSTDMSGIGHQPGPRSDAAINPLEYPFTTEFGLTVERQQSGNRTFDLNVDGVAHYGMVADHIQDIRERAPGRIYEAVMNSAEAYLQMWERADANSDDHYMNPLPPFVRVYNRGTGTCLDVPGNDDGVNQGAWVGHYDCQVMSQDQRWLYDPASGTLANQVHGASYCLDNNGTPWNNGYPNLQACDNSAEQTWTYQNQRVKSVGSDGHSLDAYSSGWVGFWESHGGGNQQWEFRLDDGGSRWTEYRSVRSGKCLSVASQGQLEGSELTLAACDASDGQRWMWNPSAGTLATALDSSRCVAIPGGNYGNLTRLRLEACNGTDRQRFERHSDQSFRAVASNGYAIDAAGDDVILYWNHGGTNQRWIPTLQ</sequence>
<dbReference type="SMART" id="SM00458">
    <property type="entry name" value="RICIN"/>
    <property type="match status" value="2"/>
</dbReference>
<accession>A0A1I4Q4A5</accession>
<protein>
    <submittedName>
        <fullName evidence="3">Membrane dipeptidase (Peptidase family M19)</fullName>
    </submittedName>
</protein>
<feature type="domain" description="Ricin B lectin" evidence="2">
    <location>
        <begin position="843"/>
        <end position="968"/>
    </location>
</feature>
<keyword evidence="4" id="KW-1185">Reference proteome</keyword>
<feature type="signal peptide" evidence="1">
    <location>
        <begin position="1"/>
        <end position="23"/>
    </location>
</feature>
<dbReference type="AlphaFoldDB" id="A0A1I4Q4A5"/>
<dbReference type="SUPFAM" id="SSF51556">
    <property type="entry name" value="Metallo-dependent hydrolases"/>
    <property type="match status" value="1"/>
</dbReference>
<name>A0A1I4Q4A5_9GAMM</name>
<keyword evidence="1" id="KW-0732">Signal</keyword>
<dbReference type="RefSeq" id="WP_175481899.1">
    <property type="nucleotide sequence ID" value="NZ_FOUE01000003.1"/>
</dbReference>
<feature type="domain" description="Ricin B lectin" evidence="2">
    <location>
        <begin position="707"/>
        <end position="836"/>
    </location>
</feature>
<dbReference type="Proteomes" id="UP000198519">
    <property type="component" value="Unassembled WGS sequence"/>
</dbReference>
<dbReference type="Gene3D" id="3.20.20.140">
    <property type="entry name" value="Metal-dependent hydrolases"/>
    <property type="match status" value="1"/>
</dbReference>
<dbReference type="SUPFAM" id="SSF50370">
    <property type="entry name" value="Ricin B-like lectins"/>
    <property type="match status" value="2"/>
</dbReference>
<evidence type="ECO:0000256" key="1">
    <source>
        <dbReference type="SAM" id="SignalP"/>
    </source>
</evidence>
<feature type="chain" id="PRO_5011745045" evidence="1">
    <location>
        <begin position="24"/>
        <end position="970"/>
    </location>
</feature>
<organism evidence="3 4">
    <name type="scientific">Marinobacter zhejiangensis</name>
    <dbReference type="NCBI Taxonomy" id="488535"/>
    <lineage>
        <taxon>Bacteria</taxon>
        <taxon>Pseudomonadati</taxon>
        <taxon>Pseudomonadota</taxon>
        <taxon>Gammaproteobacteria</taxon>
        <taxon>Pseudomonadales</taxon>
        <taxon>Marinobacteraceae</taxon>
        <taxon>Marinobacter</taxon>
    </lineage>
</organism>
<dbReference type="InterPro" id="IPR035992">
    <property type="entry name" value="Ricin_B-like_lectins"/>
</dbReference>
<dbReference type="PROSITE" id="PS50231">
    <property type="entry name" value="RICIN_B_LECTIN"/>
    <property type="match status" value="2"/>
</dbReference>
<dbReference type="InterPro" id="IPR032466">
    <property type="entry name" value="Metal_Hydrolase"/>
</dbReference>